<dbReference type="Proteomes" id="UP001603857">
    <property type="component" value="Unassembled WGS sequence"/>
</dbReference>
<evidence type="ECO:0000313" key="2">
    <source>
        <dbReference type="EMBL" id="KAL2340538.1"/>
    </source>
</evidence>
<gene>
    <name evidence="2" type="ORF">Fmac_008478</name>
</gene>
<evidence type="ECO:0000256" key="1">
    <source>
        <dbReference type="SAM" id="Phobius"/>
    </source>
</evidence>
<dbReference type="AlphaFoldDB" id="A0ABD1MXK7"/>
<dbReference type="EMBL" id="JBGMDY010000003">
    <property type="protein sequence ID" value="KAL2340538.1"/>
    <property type="molecule type" value="Genomic_DNA"/>
</dbReference>
<reference evidence="2 3" key="1">
    <citation type="submission" date="2024-08" db="EMBL/GenBank/DDBJ databases">
        <title>Insights into the chromosomal genome structure of Flemingia macrophylla.</title>
        <authorList>
            <person name="Ding Y."/>
            <person name="Zhao Y."/>
            <person name="Bi W."/>
            <person name="Wu M."/>
            <person name="Zhao G."/>
            <person name="Gong Y."/>
            <person name="Li W."/>
            <person name="Zhang P."/>
        </authorList>
    </citation>
    <scope>NUCLEOTIDE SEQUENCE [LARGE SCALE GENOMIC DNA]</scope>
    <source>
        <strain evidence="2">DYQJB</strain>
        <tissue evidence="2">Leaf</tissue>
    </source>
</reference>
<protein>
    <submittedName>
        <fullName evidence="2">Uncharacterized protein</fullName>
    </submittedName>
</protein>
<keyword evidence="1" id="KW-1133">Transmembrane helix</keyword>
<keyword evidence="1" id="KW-0812">Transmembrane</keyword>
<keyword evidence="3" id="KW-1185">Reference proteome</keyword>
<evidence type="ECO:0000313" key="3">
    <source>
        <dbReference type="Proteomes" id="UP001603857"/>
    </source>
</evidence>
<sequence>MPDRPIAALLSSVCESYSSQVLLAAMLRRLSGGRQGRKGQWRRAAFRCAMCFFSGFLLGMFPFGHVAEDVRSHEISCEMKPPPYTEVLMLWEGCVIRNRDRSGEFERRKGEAEQTKRGGGKLKDILGRALTEEVMRL</sequence>
<name>A0ABD1MXK7_9FABA</name>
<organism evidence="2 3">
    <name type="scientific">Flemingia macrophylla</name>
    <dbReference type="NCBI Taxonomy" id="520843"/>
    <lineage>
        <taxon>Eukaryota</taxon>
        <taxon>Viridiplantae</taxon>
        <taxon>Streptophyta</taxon>
        <taxon>Embryophyta</taxon>
        <taxon>Tracheophyta</taxon>
        <taxon>Spermatophyta</taxon>
        <taxon>Magnoliopsida</taxon>
        <taxon>eudicotyledons</taxon>
        <taxon>Gunneridae</taxon>
        <taxon>Pentapetalae</taxon>
        <taxon>rosids</taxon>
        <taxon>fabids</taxon>
        <taxon>Fabales</taxon>
        <taxon>Fabaceae</taxon>
        <taxon>Papilionoideae</taxon>
        <taxon>50 kb inversion clade</taxon>
        <taxon>NPAAA clade</taxon>
        <taxon>indigoferoid/millettioid clade</taxon>
        <taxon>Phaseoleae</taxon>
        <taxon>Flemingia</taxon>
    </lineage>
</organism>
<keyword evidence="1" id="KW-0472">Membrane</keyword>
<accession>A0ABD1MXK7</accession>
<proteinExistence type="predicted"/>
<comment type="caution">
    <text evidence="2">The sequence shown here is derived from an EMBL/GenBank/DDBJ whole genome shotgun (WGS) entry which is preliminary data.</text>
</comment>
<feature type="transmembrane region" description="Helical" evidence="1">
    <location>
        <begin position="48"/>
        <end position="67"/>
    </location>
</feature>